<reference evidence="2 3" key="1">
    <citation type="submission" date="2020-07" db="EMBL/GenBank/DDBJ databases">
        <title>Sequencing the genomes of 1000 actinobacteria strains.</title>
        <authorList>
            <person name="Klenk H.-P."/>
        </authorList>
    </citation>
    <scope>NUCLEOTIDE SEQUENCE [LARGE SCALE GENOMIC DNA]</scope>
    <source>
        <strain evidence="2 3">DSM 104001</strain>
    </source>
</reference>
<gene>
    <name evidence="2" type="ORF">GGQ55_003323</name>
</gene>
<proteinExistence type="predicted"/>
<dbReference type="SUPFAM" id="SSF53474">
    <property type="entry name" value="alpha/beta-Hydrolases"/>
    <property type="match status" value="1"/>
</dbReference>
<dbReference type="Proteomes" id="UP000541969">
    <property type="component" value="Unassembled WGS sequence"/>
</dbReference>
<evidence type="ECO:0000256" key="1">
    <source>
        <dbReference type="SAM" id="MobiDB-lite"/>
    </source>
</evidence>
<dbReference type="AlphaFoldDB" id="A0A853CGG6"/>
<dbReference type="InterPro" id="IPR029058">
    <property type="entry name" value="AB_hydrolase_fold"/>
</dbReference>
<comment type="caution">
    <text evidence="2">The sequence shown here is derived from an EMBL/GenBank/DDBJ whole genome shotgun (WGS) entry which is preliminary data.</text>
</comment>
<dbReference type="EMBL" id="JACBZT010000001">
    <property type="protein sequence ID" value="NYJ07045.1"/>
    <property type="molecule type" value="Genomic_DNA"/>
</dbReference>
<protein>
    <submittedName>
        <fullName evidence="2">Pimeloyl-ACP methyl ester carboxylesterase</fullName>
    </submittedName>
</protein>
<name>A0A853CGG6_9ACTN</name>
<evidence type="ECO:0000313" key="2">
    <source>
        <dbReference type="EMBL" id="NYJ07045.1"/>
    </source>
</evidence>
<feature type="region of interest" description="Disordered" evidence="1">
    <location>
        <begin position="132"/>
        <end position="151"/>
    </location>
</feature>
<sequence length="177" mass="18473">MTYADRYPEQVAGMVLLDTTNPYRTAAGTMQAGSPGPLALLPSVARLGVGRLFPTSTWSAFPDPEASRFAAFVTSPRGLQNTLDEIGTMPALMDDARRLSSLGSTPMVVLTAEGHASDAVWNAAQDRMAALSTNSSHRTADAGHGGLLDEGLGAQQSTSAIDDVVRAVRGGMTLAPR</sequence>
<organism evidence="2 3">
    <name type="scientific">Petropleomorpha daqingensis</name>
    <dbReference type="NCBI Taxonomy" id="2026353"/>
    <lineage>
        <taxon>Bacteria</taxon>
        <taxon>Bacillati</taxon>
        <taxon>Actinomycetota</taxon>
        <taxon>Actinomycetes</taxon>
        <taxon>Geodermatophilales</taxon>
        <taxon>Geodermatophilaceae</taxon>
        <taxon>Petropleomorpha</taxon>
    </lineage>
</organism>
<evidence type="ECO:0000313" key="3">
    <source>
        <dbReference type="Proteomes" id="UP000541969"/>
    </source>
</evidence>
<dbReference type="Gene3D" id="3.40.50.1820">
    <property type="entry name" value="alpha/beta hydrolase"/>
    <property type="match status" value="1"/>
</dbReference>
<accession>A0A853CGG6</accession>
<keyword evidence="3" id="KW-1185">Reference proteome</keyword>